<name>A0A843YPH0_9BURK</name>
<keyword evidence="6 7" id="KW-0012">Acyltransferase</keyword>
<accession>A0A843YPH0</accession>
<comment type="caution">
    <text evidence="7">The sequence shown here is derived from an EMBL/GenBank/DDBJ whole genome shotgun (WGS) entry which is preliminary data.</text>
</comment>
<keyword evidence="3" id="KW-0997">Cell inner membrane</keyword>
<dbReference type="GO" id="GO:0016746">
    <property type="term" value="F:acyltransferase activity"/>
    <property type="evidence" value="ECO:0007669"/>
    <property type="project" value="UniProtKB-KW"/>
</dbReference>
<dbReference type="CDD" id="cd07984">
    <property type="entry name" value="LPLAT_LABLAT-like"/>
    <property type="match status" value="1"/>
</dbReference>
<dbReference type="InterPro" id="IPR014548">
    <property type="entry name" value="Ac_Trasf"/>
</dbReference>
<evidence type="ECO:0000313" key="7">
    <source>
        <dbReference type="EMBL" id="MQQ99347.1"/>
    </source>
</evidence>
<dbReference type="Proteomes" id="UP000451565">
    <property type="component" value="Unassembled WGS sequence"/>
</dbReference>
<dbReference type="RefSeq" id="WP_153232935.1">
    <property type="nucleotide sequence ID" value="NZ_WINI01000001.1"/>
</dbReference>
<dbReference type="PIRSF" id="PIRSF028561">
    <property type="entry name" value="Ac_Trasf"/>
    <property type="match status" value="1"/>
</dbReference>
<reference evidence="7 8" key="1">
    <citation type="submission" date="2019-10" db="EMBL/GenBank/DDBJ databases">
        <title>Glaciimonas soli sp. nov., a psychrophilic bacterium isolated from the forest soil of a high elevation mountain in Taiwan.</title>
        <authorList>
            <person name="Wang L.-T."/>
            <person name="Shieh W.Y."/>
        </authorList>
    </citation>
    <scope>NUCLEOTIDE SEQUENCE [LARGE SCALE GENOMIC DNA]</scope>
    <source>
        <strain evidence="7 8">GS1</strain>
    </source>
</reference>
<dbReference type="GO" id="GO:0005886">
    <property type="term" value="C:plasma membrane"/>
    <property type="evidence" value="ECO:0007669"/>
    <property type="project" value="UniProtKB-SubCell"/>
</dbReference>
<protein>
    <submittedName>
        <fullName evidence="7">Acyltransferase</fullName>
    </submittedName>
</protein>
<dbReference type="PANTHER" id="PTHR30606">
    <property type="entry name" value="LIPID A BIOSYNTHESIS LAUROYL ACYLTRANSFERASE"/>
    <property type="match status" value="1"/>
</dbReference>
<keyword evidence="2" id="KW-1003">Cell membrane</keyword>
<dbReference type="EMBL" id="WINI01000001">
    <property type="protein sequence ID" value="MQQ99347.1"/>
    <property type="molecule type" value="Genomic_DNA"/>
</dbReference>
<evidence type="ECO:0000256" key="4">
    <source>
        <dbReference type="ARBA" id="ARBA00022679"/>
    </source>
</evidence>
<evidence type="ECO:0000256" key="5">
    <source>
        <dbReference type="ARBA" id="ARBA00023136"/>
    </source>
</evidence>
<gene>
    <name evidence="7" type="ORF">GEV47_01430</name>
</gene>
<dbReference type="InterPro" id="IPR004960">
    <property type="entry name" value="LipA_acyltrans"/>
</dbReference>
<proteinExistence type="predicted"/>
<keyword evidence="8" id="KW-1185">Reference proteome</keyword>
<dbReference type="PANTHER" id="PTHR30606:SF9">
    <property type="entry name" value="LIPID A BIOSYNTHESIS LAUROYLTRANSFERASE"/>
    <property type="match status" value="1"/>
</dbReference>
<sequence>MTASASSKRHWAQINESSFVFGMRLLFWIYRIAGRWPFRLVLYPVLTWYVMTKPAARHASRTYLSHVNKYAVHRGDNQLVRSDLVGVFQHFASFAENILDKMLLWGGLYKTHEAVKFGQEVMLENLKEQRGGLLICAHLGNLELCRLLAKQRQHLRITVLVHTKHAQAFNRLLAQLDPQSQLNLLQVTEISSATAIMLAEKIANGEFVAIAGDRIPVSMSLHSPRVAHAKFLGERAPFPIGPYVLASVMQCPVYLLFSYTINQRPECHFELFRSSISLPRKHRDHILDELATAYAERLEHYCLRAPLQWFNFYDFWNSTKYETE</sequence>
<dbReference type="Pfam" id="PF03279">
    <property type="entry name" value="Lip_A_acyltrans"/>
    <property type="match status" value="1"/>
</dbReference>
<evidence type="ECO:0000256" key="6">
    <source>
        <dbReference type="ARBA" id="ARBA00023315"/>
    </source>
</evidence>
<dbReference type="AlphaFoldDB" id="A0A843YPH0"/>
<organism evidence="7 8">
    <name type="scientific">Glaciimonas soli</name>
    <dbReference type="NCBI Taxonomy" id="2590999"/>
    <lineage>
        <taxon>Bacteria</taxon>
        <taxon>Pseudomonadati</taxon>
        <taxon>Pseudomonadota</taxon>
        <taxon>Betaproteobacteria</taxon>
        <taxon>Burkholderiales</taxon>
        <taxon>Oxalobacteraceae</taxon>
        <taxon>Glaciimonas</taxon>
    </lineage>
</organism>
<dbReference type="GO" id="GO:0009247">
    <property type="term" value="P:glycolipid biosynthetic process"/>
    <property type="evidence" value="ECO:0007669"/>
    <property type="project" value="UniProtKB-ARBA"/>
</dbReference>
<evidence type="ECO:0000256" key="2">
    <source>
        <dbReference type="ARBA" id="ARBA00022475"/>
    </source>
</evidence>
<evidence type="ECO:0000256" key="3">
    <source>
        <dbReference type="ARBA" id="ARBA00022519"/>
    </source>
</evidence>
<comment type="subcellular location">
    <subcellularLocation>
        <location evidence="1">Cell inner membrane</location>
    </subcellularLocation>
</comment>
<evidence type="ECO:0000313" key="8">
    <source>
        <dbReference type="Proteomes" id="UP000451565"/>
    </source>
</evidence>
<keyword evidence="5" id="KW-0472">Membrane</keyword>
<dbReference type="OrthoDB" id="9808633at2"/>
<evidence type="ECO:0000256" key="1">
    <source>
        <dbReference type="ARBA" id="ARBA00004533"/>
    </source>
</evidence>
<keyword evidence="4 7" id="KW-0808">Transferase</keyword>